<accession>A0ABP1QA44</accession>
<dbReference type="CDD" id="cd00926">
    <property type="entry name" value="Cyt_c_Oxidase_VIb"/>
    <property type="match status" value="1"/>
</dbReference>
<dbReference type="Proteomes" id="UP001642540">
    <property type="component" value="Unassembled WGS sequence"/>
</dbReference>
<organism evidence="4 5">
    <name type="scientific">Orchesella dallaii</name>
    <dbReference type="NCBI Taxonomy" id="48710"/>
    <lineage>
        <taxon>Eukaryota</taxon>
        <taxon>Metazoa</taxon>
        <taxon>Ecdysozoa</taxon>
        <taxon>Arthropoda</taxon>
        <taxon>Hexapoda</taxon>
        <taxon>Collembola</taxon>
        <taxon>Entomobryomorpha</taxon>
        <taxon>Entomobryoidea</taxon>
        <taxon>Orchesellidae</taxon>
        <taxon>Orchesellinae</taxon>
        <taxon>Orchesella</taxon>
    </lineage>
</organism>
<dbReference type="InterPro" id="IPR003213">
    <property type="entry name" value="Cyt_c_oxidase_su6B"/>
</dbReference>
<evidence type="ECO:0000313" key="5">
    <source>
        <dbReference type="Proteomes" id="UP001642540"/>
    </source>
</evidence>
<sequence length="94" mass="10842">MADTDNGDNSAACVESGEDEFRLETAPFDPRFPNMNQTKHCYVSFLDYQRCIKARGEDYAPCQYFQRVFRSLCPNSWVAKWEEQIEAGTFAGRI</sequence>
<dbReference type="SUPFAM" id="SSF47694">
    <property type="entry name" value="Cytochrome c oxidase subunit h"/>
    <property type="match status" value="1"/>
</dbReference>
<evidence type="ECO:0000313" key="4">
    <source>
        <dbReference type="EMBL" id="CAL8095114.1"/>
    </source>
</evidence>
<reference evidence="4 5" key="1">
    <citation type="submission" date="2024-08" db="EMBL/GenBank/DDBJ databases">
        <authorList>
            <person name="Cucini C."/>
            <person name="Frati F."/>
        </authorList>
    </citation>
    <scope>NUCLEOTIDE SEQUENCE [LARGE SCALE GENOMIC DNA]</scope>
</reference>
<name>A0ABP1QA44_9HEXA</name>
<evidence type="ECO:0000256" key="3">
    <source>
        <dbReference type="ARBA" id="ARBA00023157"/>
    </source>
</evidence>
<comment type="caution">
    <text evidence="4">The sequence shown here is derived from an EMBL/GenBank/DDBJ whole genome shotgun (WGS) entry which is preliminary data.</text>
</comment>
<evidence type="ECO:0008006" key="6">
    <source>
        <dbReference type="Google" id="ProtNLM"/>
    </source>
</evidence>
<protein>
    <recommendedName>
        <fullName evidence="6">Cytochrome c oxidase subunit</fullName>
    </recommendedName>
</protein>
<dbReference type="Pfam" id="PF02297">
    <property type="entry name" value="COX6B"/>
    <property type="match status" value="1"/>
</dbReference>
<keyword evidence="5" id="KW-1185">Reference proteome</keyword>
<keyword evidence="3" id="KW-1015">Disulfide bond</keyword>
<dbReference type="EMBL" id="CAXLJM020000027">
    <property type="protein sequence ID" value="CAL8095114.1"/>
    <property type="molecule type" value="Genomic_DNA"/>
</dbReference>
<gene>
    <name evidence="4" type="ORF">ODALV1_LOCUS8973</name>
</gene>
<dbReference type="InterPro" id="IPR048280">
    <property type="entry name" value="COX6B-like"/>
</dbReference>
<dbReference type="Gene3D" id="1.10.10.140">
    <property type="entry name" value="Cytochrome c oxidase, subunit VIb"/>
    <property type="match status" value="1"/>
</dbReference>
<dbReference type="PROSITE" id="PS51808">
    <property type="entry name" value="CHCH"/>
    <property type="match status" value="1"/>
</dbReference>
<evidence type="ECO:0000256" key="1">
    <source>
        <dbReference type="ARBA" id="ARBA00004173"/>
    </source>
</evidence>
<evidence type="ECO:0000256" key="2">
    <source>
        <dbReference type="ARBA" id="ARBA00023128"/>
    </source>
</evidence>
<comment type="subcellular location">
    <subcellularLocation>
        <location evidence="1">Mitochondrion</location>
    </subcellularLocation>
</comment>
<dbReference type="PANTHER" id="PTHR11387">
    <property type="entry name" value="CYTOCHROME C OXIDASE SUBUNIT 6B"/>
    <property type="match status" value="1"/>
</dbReference>
<proteinExistence type="predicted"/>
<keyword evidence="2" id="KW-0496">Mitochondrion</keyword>
<dbReference type="InterPro" id="IPR036549">
    <property type="entry name" value="CX6/COA6-like_sf"/>
</dbReference>